<dbReference type="Pfam" id="PF00892">
    <property type="entry name" value="EamA"/>
    <property type="match status" value="1"/>
</dbReference>
<keyword evidence="1" id="KW-1133">Transmembrane helix</keyword>
<feature type="transmembrane region" description="Helical" evidence="1">
    <location>
        <begin position="7"/>
        <end position="28"/>
    </location>
</feature>
<dbReference type="Proteomes" id="UP000003571">
    <property type="component" value="Unassembled WGS sequence"/>
</dbReference>
<evidence type="ECO:0000313" key="3">
    <source>
        <dbReference type="EMBL" id="EIC01694.1"/>
    </source>
</evidence>
<dbReference type="EMBL" id="AGRW01000047">
    <property type="protein sequence ID" value="EIC01694.1"/>
    <property type="molecule type" value="Genomic_DNA"/>
</dbReference>
<accession>H7EKW9</accession>
<feature type="transmembrane region" description="Helical" evidence="1">
    <location>
        <begin position="72"/>
        <end position="92"/>
    </location>
</feature>
<feature type="transmembrane region" description="Helical" evidence="1">
    <location>
        <begin position="40"/>
        <end position="60"/>
    </location>
</feature>
<dbReference type="InterPro" id="IPR037185">
    <property type="entry name" value="EmrE-like"/>
</dbReference>
<keyword evidence="1" id="KW-0472">Membrane</keyword>
<dbReference type="eggNOG" id="COG2076">
    <property type="taxonomic scope" value="Bacteria"/>
</dbReference>
<evidence type="ECO:0000313" key="4">
    <source>
        <dbReference type="Proteomes" id="UP000003571"/>
    </source>
</evidence>
<feature type="domain" description="EamA" evidence="2">
    <location>
        <begin position="9"/>
        <end position="114"/>
    </location>
</feature>
<dbReference type="STRING" id="907348.TresaDRAFT_0983"/>
<gene>
    <name evidence="3" type="ORF">TresaDRAFT_0983</name>
</gene>
<dbReference type="SUPFAM" id="SSF103481">
    <property type="entry name" value="Multidrug resistance efflux transporter EmrE"/>
    <property type="match status" value="1"/>
</dbReference>
<comment type="caution">
    <text evidence="3">The sequence shown here is derived from an EMBL/GenBank/DDBJ whole genome shotgun (WGS) entry which is preliminary data.</text>
</comment>
<name>H7EKW9_9SPIR</name>
<evidence type="ECO:0000259" key="2">
    <source>
        <dbReference type="Pfam" id="PF00892"/>
    </source>
</evidence>
<reference evidence="3 4" key="1">
    <citation type="submission" date="2011-09" db="EMBL/GenBank/DDBJ databases">
        <title>The draft genome of Treponema saccharophilum DSM 2985.</title>
        <authorList>
            <consortium name="US DOE Joint Genome Institute (JGI-PGF)"/>
            <person name="Lucas S."/>
            <person name="Copeland A."/>
            <person name="Lapidus A."/>
            <person name="Glavina del Rio T."/>
            <person name="Dalin E."/>
            <person name="Tice H."/>
            <person name="Bruce D."/>
            <person name="Goodwin L."/>
            <person name="Pitluck S."/>
            <person name="Peters L."/>
            <person name="Kyrpides N."/>
            <person name="Mavromatis K."/>
            <person name="Ivanova N."/>
            <person name="Markowitz V."/>
            <person name="Cheng J.-F."/>
            <person name="Hugenholtz P."/>
            <person name="Woyke T."/>
            <person name="Wu D."/>
            <person name="Gronow S."/>
            <person name="Wellnitz S."/>
            <person name="Brambilla E."/>
            <person name="Klenk H.-P."/>
            <person name="Eisen J.A."/>
        </authorList>
    </citation>
    <scope>NUCLEOTIDE SEQUENCE [LARGE SCALE GENOMIC DNA]</scope>
    <source>
        <strain evidence="3 4">DSM 2985</strain>
    </source>
</reference>
<dbReference type="AlphaFoldDB" id="H7EKW9"/>
<dbReference type="GO" id="GO:0016020">
    <property type="term" value="C:membrane"/>
    <property type="evidence" value="ECO:0007669"/>
    <property type="project" value="InterPro"/>
</dbReference>
<dbReference type="PATRIC" id="fig|907348.3.peg.1549"/>
<dbReference type="InterPro" id="IPR000620">
    <property type="entry name" value="EamA_dom"/>
</dbReference>
<organism evidence="3 4">
    <name type="scientific">Treponema saccharophilum DSM 2985</name>
    <dbReference type="NCBI Taxonomy" id="907348"/>
    <lineage>
        <taxon>Bacteria</taxon>
        <taxon>Pseudomonadati</taxon>
        <taxon>Spirochaetota</taxon>
        <taxon>Spirochaetia</taxon>
        <taxon>Spirochaetales</taxon>
        <taxon>Treponemataceae</taxon>
        <taxon>Treponema</taxon>
    </lineage>
</organism>
<keyword evidence="4" id="KW-1185">Reference proteome</keyword>
<proteinExistence type="predicted"/>
<sequence length="120" mass="13517">MRQKKQGFLPSFLLMHLAFLVYCIYPLLGKFATRYELLSVRFVALYCVVFAVLFIYAILWQQVLKRIPLTTAIANKSVTIIWGMVFGLLFFGEGISPKMVAGSALILSGIFLLGTEMAEE</sequence>
<keyword evidence="1" id="KW-0812">Transmembrane</keyword>
<dbReference type="Gene3D" id="1.10.3730.20">
    <property type="match status" value="1"/>
</dbReference>
<protein>
    <recommendedName>
        <fullName evidence="2">EamA domain-containing protein</fullName>
    </recommendedName>
</protein>
<dbReference type="OrthoDB" id="363117at2"/>
<evidence type="ECO:0000256" key="1">
    <source>
        <dbReference type="SAM" id="Phobius"/>
    </source>
</evidence>